<dbReference type="Gene3D" id="3.90.1640.10">
    <property type="entry name" value="inorganic pyrophosphatase (n-terminal core)"/>
    <property type="match status" value="1"/>
</dbReference>
<dbReference type="PANTHER" id="PTHR47618">
    <property type="entry name" value="BIFUNCTIONAL OLIGORIBONUCLEASE AND PAP PHOSPHATASE NRNA"/>
    <property type="match status" value="1"/>
</dbReference>
<dbReference type="InterPro" id="IPR001667">
    <property type="entry name" value="DDH_dom"/>
</dbReference>
<dbReference type="Pfam" id="PF01368">
    <property type="entry name" value="DHH"/>
    <property type="match status" value="1"/>
</dbReference>
<dbReference type="GO" id="GO:0003676">
    <property type="term" value="F:nucleic acid binding"/>
    <property type="evidence" value="ECO:0007669"/>
    <property type="project" value="InterPro"/>
</dbReference>
<comment type="caution">
    <text evidence="4">The sequence shown here is derived from an EMBL/GenBank/DDBJ whole genome shotgun (WGS) entry which is preliminary data.</text>
</comment>
<dbReference type="SUPFAM" id="SSF64182">
    <property type="entry name" value="DHH phosphoesterases"/>
    <property type="match status" value="1"/>
</dbReference>
<dbReference type="EMBL" id="FPIW01000007">
    <property type="protein sequence ID" value="SFW28236.1"/>
    <property type="molecule type" value="Genomic_DNA"/>
</dbReference>
<dbReference type="AlphaFoldDB" id="A0AA94L1P7"/>
<dbReference type="RefSeq" id="WP_072311385.1">
    <property type="nucleotide sequence ID" value="NZ_FPIW01000007.1"/>
</dbReference>
<sequence length="369" mass="39415">MQPTDFIPAPYVQGALRMVEALKGMDRIVVAGHVNPDGDAAGSVAAAGHILRAMGKEFMLYAAPGLPRYLGFFPMPAVVHTSLAHTPFTPQCALLLDCGEPERLGSELAALLPQLDTVNIDHHLGGDGMGSLGNWVVTEAAATAQLMAYVAMAADLPLTGDLGLSVALGLLTDTGGFCHGNTSADVLALASHLVANGCHLHWLREKMDNDWSLGRWRLWGQLMERAVVEHHGQIGFCPVSLKDLGRCQALKEDLEGFVEQLRRLRGVKVAALLREESPRLCKFSLRSYGSIDVRAMAADMGGGGHFNAAGGTLRLPLKKAGEELLRRIALRLDGRAPEIPEAPGTGEERHTPDDETAAGNNDQSQVTTS</sequence>
<evidence type="ECO:0000259" key="3">
    <source>
        <dbReference type="Pfam" id="PF02272"/>
    </source>
</evidence>
<reference evidence="5" key="1">
    <citation type="submission" date="2016-11" db="EMBL/GenBank/DDBJ databases">
        <authorList>
            <person name="Jaros S."/>
            <person name="Januszkiewicz K."/>
            <person name="Wedrychowicz H."/>
        </authorList>
    </citation>
    <scope>NUCLEOTIDE SEQUENCE [LARGE SCALE GENOMIC DNA]</scope>
    <source>
        <strain evidence="5">DSM 7057</strain>
    </source>
</reference>
<organism evidence="4 5">
    <name type="scientific">Desulfovibrio desulfuricans</name>
    <dbReference type="NCBI Taxonomy" id="876"/>
    <lineage>
        <taxon>Bacteria</taxon>
        <taxon>Pseudomonadati</taxon>
        <taxon>Thermodesulfobacteriota</taxon>
        <taxon>Desulfovibrionia</taxon>
        <taxon>Desulfovibrionales</taxon>
        <taxon>Desulfovibrionaceae</taxon>
        <taxon>Desulfovibrio</taxon>
    </lineage>
</organism>
<feature type="domain" description="DHHA1" evidence="3">
    <location>
        <begin position="252"/>
        <end position="326"/>
    </location>
</feature>
<feature type="compositionally biased region" description="Polar residues" evidence="1">
    <location>
        <begin position="358"/>
        <end position="369"/>
    </location>
</feature>
<evidence type="ECO:0000313" key="4">
    <source>
        <dbReference type="EMBL" id="SFW28236.1"/>
    </source>
</evidence>
<name>A0AA94L1P7_DESDE</name>
<feature type="domain" description="DDH" evidence="2">
    <location>
        <begin position="27"/>
        <end position="152"/>
    </location>
</feature>
<evidence type="ECO:0000256" key="1">
    <source>
        <dbReference type="SAM" id="MobiDB-lite"/>
    </source>
</evidence>
<evidence type="ECO:0000313" key="5">
    <source>
        <dbReference type="Proteomes" id="UP000182680"/>
    </source>
</evidence>
<dbReference type="InterPro" id="IPR051319">
    <property type="entry name" value="Oligoribo/pAp-PDE_c-di-AMP_PDE"/>
</dbReference>
<proteinExistence type="predicted"/>
<dbReference type="Gene3D" id="3.10.310.30">
    <property type="match status" value="1"/>
</dbReference>
<dbReference type="PANTHER" id="PTHR47618:SF1">
    <property type="entry name" value="BIFUNCTIONAL OLIGORIBONUCLEASE AND PAP PHOSPHATASE NRNA"/>
    <property type="match status" value="1"/>
</dbReference>
<evidence type="ECO:0000259" key="2">
    <source>
        <dbReference type="Pfam" id="PF01368"/>
    </source>
</evidence>
<accession>A0AA94L1P7</accession>
<dbReference type="InterPro" id="IPR038763">
    <property type="entry name" value="DHH_sf"/>
</dbReference>
<dbReference type="InterPro" id="IPR003156">
    <property type="entry name" value="DHHA1_dom"/>
</dbReference>
<dbReference type="Proteomes" id="UP000182680">
    <property type="component" value="Unassembled WGS sequence"/>
</dbReference>
<feature type="region of interest" description="Disordered" evidence="1">
    <location>
        <begin position="335"/>
        <end position="369"/>
    </location>
</feature>
<protein>
    <submittedName>
        <fullName evidence="4">Phosphoesterase RecJ domain-containing protein</fullName>
    </submittedName>
</protein>
<dbReference type="Pfam" id="PF02272">
    <property type="entry name" value="DHHA1"/>
    <property type="match status" value="1"/>
</dbReference>
<gene>
    <name evidence="4" type="ORF">SAMN02910291_00693</name>
</gene>